<dbReference type="EMBL" id="LR796348">
    <property type="protein sequence ID" value="CAB4138697.1"/>
    <property type="molecule type" value="Genomic_DNA"/>
</dbReference>
<accession>A0A6J5M075</accession>
<reference evidence="2" key="1">
    <citation type="submission" date="2020-04" db="EMBL/GenBank/DDBJ databases">
        <authorList>
            <person name="Chiriac C."/>
            <person name="Salcher M."/>
            <person name="Ghai R."/>
            <person name="Kavagutti S V."/>
        </authorList>
    </citation>
    <scope>NUCLEOTIDE SEQUENCE</scope>
</reference>
<protein>
    <submittedName>
        <fullName evidence="2">Uncharacterized protein</fullName>
    </submittedName>
</protein>
<name>A0A6J5M075_9CAUD</name>
<organism evidence="2">
    <name type="scientific">uncultured Caudovirales phage</name>
    <dbReference type="NCBI Taxonomy" id="2100421"/>
    <lineage>
        <taxon>Viruses</taxon>
        <taxon>Duplodnaviria</taxon>
        <taxon>Heunggongvirae</taxon>
        <taxon>Uroviricota</taxon>
        <taxon>Caudoviricetes</taxon>
        <taxon>Peduoviridae</taxon>
        <taxon>Maltschvirus</taxon>
        <taxon>Maltschvirus maltsch</taxon>
    </lineage>
</organism>
<keyword evidence="1" id="KW-0472">Membrane</keyword>
<feature type="transmembrane region" description="Helical" evidence="1">
    <location>
        <begin position="55"/>
        <end position="75"/>
    </location>
</feature>
<evidence type="ECO:0000256" key="1">
    <source>
        <dbReference type="SAM" id="Phobius"/>
    </source>
</evidence>
<sequence length="89" mass="9483">MKPENRLTNEEIKARLILVVGVALSFSFVAAIVSLIYGLLFVTQPLEQAPNDAEAWAVLSPMLMTLAGGLIGLLAGNGLKDKPKDPPQP</sequence>
<evidence type="ECO:0000313" key="2">
    <source>
        <dbReference type="EMBL" id="CAB4138697.1"/>
    </source>
</evidence>
<gene>
    <name evidence="2" type="ORF">UFOVP335_11</name>
</gene>
<keyword evidence="1" id="KW-0812">Transmembrane</keyword>
<keyword evidence="1" id="KW-1133">Transmembrane helix</keyword>
<proteinExistence type="predicted"/>
<feature type="transmembrane region" description="Helical" evidence="1">
    <location>
        <begin position="16"/>
        <end position="43"/>
    </location>
</feature>